<organism evidence="6 7">
    <name type="scientific">Hortaea werneckii</name>
    <name type="common">Black yeast</name>
    <name type="synonym">Cladosporium werneckii</name>
    <dbReference type="NCBI Taxonomy" id="91943"/>
    <lineage>
        <taxon>Eukaryota</taxon>
        <taxon>Fungi</taxon>
        <taxon>Dikarya</taxon>
        <taxon>Ascomycota</taxon>
        <taxon>Pezizomycotina</taxon>
        <taxon>Dothideomycetes</taxon>
        <taxon>Dothideomycetidae</taxon>
        <taxon>Mycosphaerellales</taxon>
        <taxon>Teratosphaeriaceae</taxon>
        <taxon>Hortaea</taxon>
    </lineage>
</organism>
<dbReference type="AlphaFoldDB" id="A0A3M7IVB2"/>
<evidence type="ECO:0000256" key="3">
    <source>
        <dbReference type="ARBA" id="ARBA00023136"/>
    </source>
</evidence>
<feature type="region of interest" description="Disordered" evidence="5">
    <location>
        <begin position="20"/>
        <end position="51"/>
    </location>
</feature>
<keyword evidence="3 4" id="KW-0472">Membrane</keyword>
<dbReference type="GO" id="GO:0016020">
    <property type="term" value="C:membrane"/>
    <property type="evidence" value="ECO:0007669"/>
    <property type="project" value="UniProtKB-SubCell"/>
</dbReference>
<reference evidence="6 7" key="1">
    <citation type="journal article" date="2018" name="BMC Genomics">
        <title>Genomic evidence for intraspecific hybridization in a clonal and extremely halotolerant yeast.</title>
        <authorList>
            <person name="Gostincar C."/>
            <person name="Stajich J.E."/>
            <person name="Zupancic J."/>
            <person name="Zalar P."/>
            <person name="Gunde-Cimerman N."/>
        </authorList>
    </citation>
    <scope>NUCLEOTIDE SEQUENCE [LARGE SCALE GENOMIC DNA]</scope>
    <source>
        <strain evidence="6 7">EXF-120</strain>
    </source>
</reference>
<dbReference type="GO" id="GO:0005739">
    <property type="term" value="C:mitochondrion"/>
    <property type="evidence" value="ECO:0007669"/>
    <property type="project" value="TreeGrafter"/>
</dbReference>
<comment type="caution">
    <text evidence="6">The sequence shown here is derived from an EMBL/GenBank/DDBJ whole genome shotgun (WGS) entry which is preliminary data.</text>
</comment>
<sequence>MSSFYERYLAPGDVRARQQLQSATTASASDASSTASTSVTPPNLRPAARADWASRQRRKDALLYGGVVFTFLSLFVTRRALIRRRKTDYPATFTAQTPENRPKVNGGLEAAEALGLATLNVTSLAMLTAGGFATYFDVADLEDMREGVRRGIGYDVYGGNPEEDKEMEDWVKDLLTKRDEGENVDIRGRIGEKLQELADMEKKKAEEATRNEAKTQSRRSAAVTRSISDRHSGSPVAITPPYPTVFEPFLLPNLDALLNALQTLLARCPSRLPMRRGDSNEDALLSYIDSAQPVCDGYIHQVMFAMDILCDGKKAAEGQGCIGGIGQVRDRLGRE</sequence>
<dbReference type="VEuPathDB" id="FungiDB:BTJ68_01033"/>
<evidence type="ECO:0000313" key="7">
    <source>
        <dbReference type="Proteomes" id="UP000281677"/>
    </source>
</evidence>
<dbReference type="EMBL" id="QWIT01000170">
    <property type="protein sequence ID" value="RMZ29302.1"/>
    <property type="molecule type" value="Genomic_DNA"/>
</dbReference>
<dbReference type="PANTHER" id="PTHR39136">
    <property type="entry name" value="ALTERED INHERITANCE OF MITOCHONDRIA PROTEIN 11"/>
    <property type="match status" value="1"/>
</dbReference>
<dbReference type="PANTHER" id="PTHR39136:SF1">
    <property type="entry name" value="ALTERED INHERITANCE OF MITOCHONDRIA PROTEIN 11"/>
    <property type="match status" value="1"/>
</dbReference>
<feature type="compositionally biased region" description="Low complexity" evidence="5">
    <location>
        <begin position="22"/>
        <end position="40"/>
    </location>
</feature>
<comment type="similarity">
    <text evidence="4">Belongs to the AIM11 family.</text>
</comment>
<dbReference type="Proteomes" id="UP000281677">
    <property type="component" value="Unassembled WGS sequence"/>
</dbReference>
<gene>
    <name evidence="4" type="primary">AIM11</name>
    <name evidence="6" type="ORF">D0859_06623</name>
</gene>
<evidence type="ECO:0000256" key="4">
    <source>
        <dbReference type="RuleBase" id="RU367098"/>
    </source>
</evidence>
<feature type="transmembrane region" description="Helical" evidence="4">
    <location>
        <begin position="61"/>
        <end position="77"/>
    </location>
</feature>
<name>A0A3M7IVB2_HORWE</name>
<protein>
    <recommendedName>
        <fullName evidence="4">Altered inheritance of mitochondria protein 11</fullName>
    </recommendedName>
</protein>
<accession>A0A3M7IVB2</accession>
<evidence type="ECO:0000256" key="1">
    <source>
        <dbReference type="ARBA" id="ARBA00022692"/>
    </source>
</evidence>
<evidence type="ECO:0000313" key="6">
    <source>
        <dbReference type="EMBL" id="RMZ29302.1"/>
    </source>
</evidence>
<comment type="subcellular location">
    <subcellularLocation>
        <location evidence="4">Membrane</location>
        <topology evidence="4">Multi-pass membrane protein</topology>
    </subcellularLocation>
</comment>
<feature type="region of interest" description="Disordered" evidence="5">
    <location>
        <begin position="201"/>
        <end position="235"/>
    </location>
</feature>
<dbReference type="InterPro" id="IPR038814">
    <property type="entry name" value="AIM11"/>
</dbReference>
<evidence type="ECO:0000256" key="2">
    <source>
        <dbReference type="ARBA" id="ARBA00022989"/>
    </source>
</evidence>
<feature type="compositionally biased region" description="Basic and acidic residues" evidence="5">
    <location>
        <begin position="201"/>
        <end position="215"/>
    </location>
</feature>
<proteinExistence type="inferred from homology"/>
<keyword evidence="2 4" id="KW-1133">Transmembrane helix</keyword>
<evidence type="ECO:0000256" key="5">
    <source>
        <dbReference type="SAM" id="MobiDB-lite"/>
    </source>
</evidence>
<dbReference type="OrthoDB" id="3558022at2759"/>
<keyword evidence="1 4" id="KW-0812">Transmembrane</keyword>